<evidence type="ECO:0000256" key="4">
    <source>
        <dbReference type="ARBA" id="ARBA00022833"/>
    </source>
</evidence>
<organism evidence="7 8">
    <name type="scientific">Ideonella oryzae</name>
    <dbReference type="NCBI Taxonomy" id="2937441"/>
    <lineage>
        <taxon>Bacteria</taxon>
        <taxon>Pseudomonadati</taxon>
        <taxon>Pseudomonadota</taxon>
        <taxon>Betaproteobacteria</taxon>
        <taxon>Burkholderiales</taxon>
        <taxon>Sphaerotilaceae</taxon>
        <taxon>Ideonella</taxon>
    </lineage>
</organism>
<accession>A0ABT1BH87</accession>
<evidence type="ECO:0000256" key="2">
    <source>
        <dbReference type="ARBA" id="ARBA00007581"/>
    </source>
</evidence>
<feature type="domain" description="Extradiol ring-cleavage dioxygenase class III enzyme subunit B" evidence="6">
    <location>
        <begin position="30"/>
        <end position="215"/>
    </location>
</feature>
<comment type="similarity">
    <text evidence="2">Belongs to the DODA-type extradiol aromatic ring-opening dioxygenase family.</text>
</comment>
<dbReference type="Pfam" id="PF02900">
    <property type="entry name" value="LigB"/>
    <property type="match status" value="1"/>
</dbReference>
<reference evidence="7 8" key="1">
    <citation type="submission" date="2022-06" db="EMBL/GenBank/DDBJ databases">
        <title>Ideonella sp. NS12-5 Genome sequencing and assembly.</title>
        <authorList>
            <person name="Jung Y."/>
        </authorList>
    </citation>
    <scope>NUCLEOTIDE SEQUENCE [LARGE SCALE GENOMIC DNA]</scope>
    <source>
        <strain evidence="7 8">NS12-5</strain>
    </source>
</reference>
<keyword evidence="8" id="KW-1185">Reference proteome</keyword>
<evidence type="ECO:0000256" key="5">
    <source>
        <dbReference type="ARBA" id="ARBA00023002"/>
    </source>
</evidence>
<keyword evidence="4" id="KW-0862">Zinc</keyword>
<evidence type="ECO:0000313" key="7">
    <source>
        <dbReference type="EMBL" id="MCO5975594.1"/>
    </source>
</evidence>
<dbReference type="InterPro" id="IPR004183">
    <property type="entry name" value="Xdiol_dOase_suB"/>
</dbReference>
<dbReference type="Proteomes" id="UP001204851">
    <property type="component" value="Unassembled WGS sequence"/>
</dbReference>
<dbReference type="PIRSF" id="PIRSF006157">
    <property type="entry name" value="Doxgns_DODA"/>
    <property type="match status" value="1"/>
</dbReference>
<dbReference type="RefSeq" id="WP_252768022.1">
    <property type="nucleotide sequence ID" value="NZ_JAMXMC010000001.1"/>
</dbReference>
<evidence type="ECO:0000256" key="1">
    <source>
        <dbReference type="ARBA" id="ARBA00001947"/>
    </source>
</evidence>
<comment type="cofactor">
    <cofactor evidence="1">
        <name>Zn(2+)</name>
        <dbReference type="ChEBI" id="CHEBI:29105"/>
    </cofactor>
</comment>
<comment type="caution">
    <text evidence="7">The sequence shown here is derived from an EMBL/GenBank/DDBJ whole genome shotgun (WGS) entry which is preliminary data.</text>
</comment>
<dbReference type="Gene3D" id="3.40.830.10">
    <property type="entry name" value="LigB-like"/>
    <property type="match status" value="1"/>
</dbReference>
<dbReference type="InterPro" id="IPR014436">
    <property type="entry name" value="Extradiol_dOase_DODA"/>
</dbReference>
<evidence type="ECO:0000259" key="6">
    <source>
        <dbReference type="Pfam" id="PF02900"/>
    </source>
</evidence>
<dbReference type="SUPFAM" id="SSF53213">
    <property type="entry name" value="LigB-like"/>
    <property type="match status" value="1"/>
</dbReference>
<dbReference type="CDD" id="cd07363">
    <property type="entry name" value="45_DOPA_Dioxygenase"/>
    <property type="match status" value="1"/>
</dbReference>
<proteinExistence type="inferred from homology"/>
<gene>
    <name evidence="7" type="primary">ygiD</name>
    <name evidence="7" type="ORF">M0L44_02510</name>
</gene>
<dbReference type="NCBIfam" id="NF007914">
    <property type="entry name" value="PRK10628.1"/>
    <property type="match status" value="1"/>
</dbReference>
<keyword evidence="3" id="KW-0479">Metal-binding</keyword>
<dbReference type="EMBL" id="JAMXMC010000001">
    <property type="protein sequence ID" value="MCO5975594.1"/>
    <property type="molecule type" value="Genomic_DNA"/>
</dbReference>
<dbReference type="PANTHER" id="PTHR30096:SF0">
    <property type="entry name" value="4,5-DOPA DIOXYGENASE EXTRADIOL-LIKE PROTEIN"/>
    <property type="match status" value="1"/>
</dbReference>
<evidence type="ECO:0000313" key="8">
    <source>
        <dbReference type="Proteomes" id="UP001204851"/>
    </source>
</evidence>
<protein>
    <submittedName>
        <fullName evidence="7">4,5-DOPA dioxygenase extradiol</fullName>
        <ecNumber evidence="7">1.13.11.29</ecNumber>
    </submittedName>
</protein>
<keyword evidence="7" id="KW-0223">Dioxygenase</keyword>
<keyword evidence="5 7" id="KW-0560">Oxidoreductase</keyword>
<dbReference type="GO" id="GO:0050297">
    <property type="term" value="F:stizolobate synthase activity"/>
    <property type="evidence" value="ECO:0007669"/>
    <property type="project" value="UniProtKB-EC"/>
</dbReference>
<name>A0ABT1BH87_9BURK</name>
<sequence>MPVLFIGHGSPLNAITDNPFRRAWAALGAALPRPRAILCVSAHWETRGVYVTATSTPETIHDFYGFPKALFDVHYAAPGSAALARRVAELLAPQRVRLDAGRGLDHGAWSVLMPMYPQADIPVVQLSLDTTQSAAWHRALARQLLPLRDEGVLIVGSGNIVHNLPLYDFHDATPFDWAIRFTERVKQQLTAQDLPALTDWGSQDTDAQLAVPTAEHYLPLLYTSALRREGDTLQFLTDVVQGSMGMTSVLWSAAPPALGQPI</sequence>
<evidence type="ECO:0000256" key="3">
    <source>
        <dbReference type="ARBA" id="ARBA00022723"/>
    </source>
</evidence>
<dbReference type="PANTHER" id="PTHR30096">
    <property type="entry name" value="4,5-DOPA DIOXYGENASE EXTRADIOL-LIKE PROTEIN"/>
    <property type="match status" value="1"/>
</dbReference>
<dbReference type="EC" id="1.13.11.29" evidence="7"/>